<evidence type="ECO:0000256" key="1">
    <source>
        <dbReference type="SAM" id="Phobius"/>
    </source>
</evidence>
<gene>
    <name evidence="2" type="ORF">ACFOKA_06100</name>
</gene>
<evidence type="ECO:0000313" key="3">
    <source>
        <dbReference type="Proteomes" id="UP001595444"/>
    </source>
</evidence>
<dbReference type="Proteomes" id="UP001595444">
    <property type="component" value="Unassembled WGS sequence"/>
</dbReference>
<dbReference type="InterPro" id="IPR007462">
    <property type="entry name" value="COV1-like"/>
</dbReference>
<dbReference type="RefSeq" id="WP_194214323.1">
    <property type="nucleotide sequence ID" value="NZ_CP061205.1"/>
</dbReference>
<dbReference type="EMBL" id="JBHRSL010000003">
    <property type="protein sequence ID" value="MFC3051470.1"/>
    <property type="molecule type" value="Genomic_DNA"/>
</dbReference>
<feature type="transmembrane region" description="Helical" evidence="1">
    <location>
        <begin position="72"/>
        <end position="97"/>
    </location>
</feature>
<protein>
    <submittedName>
        <fullName evidence="2">DUF502 domain-containing protein</fullName>
    </submittedName>
</protein>
<evidence type="ECO:0000313" key="2">
    <source>
        <dbReference type="EMBL" id="MFC3051470.1"/>
    </source>
</evidence>
<keyword evidence="1" id="KW-1133">Transmembrane helix</keyword>
<organism evidence="2 3">
    <name type="scientific">Kordiimonas pumila</name>
    <dbReference type="NCBI Taxonomy" id="2161677"/>
    <lineage>
        <taxon>Bacteria</taxon>
        <taxon>Pseudomonadati</taxon>
        <taxon>Pseudomonadota</taxon>
        <taxon>Alphaproteobacteria</taxon>
        <taxon>Kordiimonadales</taxon>
        <taxon>Kordiimonadaceae</taxon>
        <taxon>Kordiimonas</taxon>
    </lineage>
</organism>
<dbReference type="PANTHER" id="PTHR31876:SF26">
    <property type="entry name" value="PROTEIN LIKE COV 2"/>
    <property type="match status" value="1"/>
</dbReference>
<accession>A0ABV7D3F5</accession>
<dbReference type="Pfam" id="PF04367">
    <property type="entry name" value="DUF502"/>
    <property type="match status" value="1"/>
</dbReference>
<keyword evidence="1" id="KW-0472">Membrane</keyword>
<keyword evidence="1" id="KW-0812">Transmembrane</keyword>
<name>A0ABV7D3F5_9PROT</name>
<dbReference type="PANTHER" id="PTHR31876">
    <property type="entry name" value="COV-LIKE PROTEIN 1"/>
    <property type="match status" value="1"/>
</dbReference>
<keyword evidence="3" id="KW-1185">Reference proteome</keyword>
<reference evidence="3" key="1">
    <citation type="journal article" date="2019" name="Int. J. Syst. Evol. Microbiol.">
        <title>The Global Catalogue of Microorganisms (GCM) 10K type strain sequencing project: providing services to taxonomists for standard genome sequencing and annotation.</title>
        <authorList>
            <consortium name="The Broad Institute Genomics Platform"/>
            <consortium name="The Broad Institute Genome Sequencing Center for Infectious Disease"/>
            <person name="Wu L."/>
            <person name="Ma J."/>
        </authorList>
    </citation>
    <scope>NUCLEOTIDE SEQUENCE [LARGE SCALE GENOMIC DNA]</scope>
    <source>
        <strain evidence="3">KCTC 62164</strain>
    </source>
</reference>
<sequence length="233" mass="26020">MNGTDNKPTTMQTTQKYILLGIFTLIPLWLTFALIDLLLSFILGLAQPFLVWITAGIHPADSLWYPIVKNTWLQTAMALILVFLVLYGVGWLASVYLGRKVLGYVDKVMNRIPFVKSIYKAIKGLTDAVQTKPSEAERVVMIEFPSPDMKTIGLVTRTFKDSNTGRELAAVYVPTTPNPTSGYLEIVPVDKLVPTNWKMDEAMSFIISGGTDIPPNFVYDRPPIKKPEPPETL</sequence>
<proteinExistence type="predicted"/>
<comment type="caution">
    <text evidence="2">The sequence shown here is derived from an EMBL/GenBank/DDBJ whole genome shotgun (WGS) entry which is preliminary data.</text>
</comment>
<feature type="transmembrane region" description="Helical" evidence="1">
    <location>
        <begin position="17"/>
        <end position="43"/>
    </location>
</feature>